<dbReference type="PANTHER" id="PTHR30061">
    <property type="entry name" value="MALTOSE-BINDING PERIPLASMIC PROTEIN"/>
    <property type="match status" value="1"/>
</dbReference>
<organism evidence="6 7">
    <name type="scientific">Halopiger aswanensis</name>
    <dbReference type="NCBI Taxonomy" id="148449"/>
    <lineage>
        <taxon>Archaea</taxon>
        <taxon>Methanobacteriati</taxon>
        <taxon>Methanobacteriota</taxon>
        <taxon>Stenosarchaea group</taxon>
        <taxon>Halobacteria</taxon>
        <taxon>Halobacteriales</taxon>
        <taxon>Natrialbaceae</taxon>
        <taxon>Halopiger</taxon>
    </lineage>
</organism>
<dbReference type="PROSITE" id="PS51257">
    <property type="entry name" value="PROKAR_LIPOPROTEIN"/>
    <property type="match status" value="1"/>
</dbReference>
<sequence>MSMERRQVLTGIGGLTTVAVAGCLGGDERGTTLWHDFTDAEESDLETYLETFNEGREDTLDAEGISEIEDQLDTALAAGDGPETFAWAHDWIGVYDDQGFVYDASDDVSVDLGSEYTEAAAQAVQWDGAVYGLPYAAETVSLMYNAEMVDQPPETIDEMVSIMEEHHDPENGQYGLSCPAIDPYFLSGYLQAFGGYIFDEQNEELGIEADEFIEGVELVQNSIWEYVPNDPSYESQVPVFNDGNAPFAINGPWELAGFRDAGIDAQVAPLPGVEGGEPSPYTGIQTWYFTSQLEDAEEAALGTTIDWAEWYTTNEDVIIGNAQNHGAIPVHQDYVEHEDLGDDVQQFAETVGMGVPMPSHPMMDQVWTPFEEALERVFQGQAGPTESMESAAEEIRGRWE</sequence>
<keyword evidence="7" id="KW-1185">Reference proteome</keyword>
<evidence type="ECO:0000313" key="7">
    <source>
        <dbReference type="Proteomes" id="UP000283805"/>
    </source>
</evidence>
<keyword evidence="2" id="KW-0813">Transport</keyword>
<dbReference type="InterPro" id="IPR006060">
    <property type="entry name" value="Maltose/Cyclodextrin-bd"/>
</dbReference>
<keyword evidence="3" id="KW-0762">Sugar transport</keyword>
<evidence type="ECO:0000313" key="6">
    <source>
        <dbReference type="EMBL" id="RKD95179.1"/>
    </source>
</evidence>
<dbReference type="Gene3D" id="3.40.190.10">
    <property type="entry name" value="Periplasmic binding protein-like II"/>
    <property type="match status" value="2"/>
</dbReference>
<dbReference type="EMBL" id="RAPO01000002">
    <property type="protein sequence ID" value="RKD95179.1"/>
    <property type="molecule type" value="Genomic_DNA"/>
</dbReference>
<dbReference type="AlphaFoldDB" id="A0A3R7KKY8"/>
<dbReference type="InterPro" id="IPR006059">
    <property type="entry name" value="SBP"/>
</dbReference>
<name>A0A3R7KKY8_9EURY</name>
<proteinExistence type="inferred from homology"/>
<keyword evidence="4" id="KW-0732">Signal</keyword>
<dbReference type="GO" id="GO:0055052">
    <property type="term" value="C:ATP-binding cassette (ABC) transporter complex, substrate-binding subunit-containing"/>
    <property type="evidence" value="ECO:0007669"/>
    <property type="project" value="TreeGrafter"/>
</dbReference>
<feature type="region of interest" description="Disordered" evidence="5">
    <location>
        <begin position="381"/>
        <end position="400"/>
    </location>
</feature>
<dbReference type="SUPFAM" id="SSF53850">
    <property type="entry name" value="Periplasmic binding protein-like II"/>
    <property type="match status" value="1"/>
</dbReference>
<dbReference type="GO" id="GO:1901982">
    <property type="term" value="F:maltose binding"/>
    <property type="evidence" value="ECO:0007669"/>
    <property type="project" value="TreeGrafter"/>
</dbReference>
<evidence type="ECO:0000256" key="2">
    <source>
        <dbReference type="ARBA" id="ARBA00022448"/>
    </source>
</evidence>
<comment type="caution">
    <text evidence="6">The sequence shown here is derived from an EMBL/GenBank/DDBJ whole genome shotgun (WGS) entry which is preliminary data.</text>
</comment>
<protein>
    <submittedName>
        <fullName evidence="6">Carbohydrate ABC transporter substrate-binding protein (CUT1 family)</fullName>
    </submittedName>
</protein>
<accession>A0A3R7KKY8</accession>
<dbReference type="Proteomes" id="UP000283805">
    <property type="component" value="Unassembled WGS sequence"/>
</dbReference>
<dbReference type="GO" id="GO:0015768">
    <property type="term" value="P:maltose transport"/>
    <property type="evidence" value="ECO:0007669"/>
    <property type="project" value="TreeGrafter"/>
</dbReference>
<dbReference type="PRINTS" id="PR00181">
    <property type="entry name" value="MALTOSEBP"/>
</dbReference>
<dbReference type="Pfam" id="PF13416">
    <property type="entry name" value="SBP_bac_8"/>
    <property type="match status" value="1"/>
</dbReference>
<comment type="similarity">
    <text evidence="1">Belongs to the bacterial solute-binding protein 1 family.</text>
</comment>
<evidence type="ECO:0000256" key="1">
    <source>
        <dbReference type="ARBA" id="ARBA00008520"/>
    </source>
</evidence>
<reference evidence="6 7" key="1">
    <citation type="submission" date="2018-09" db="EMBL/GenBank/DDBJ databases">
        <title>Genomic Encyclopedia of Archaeal and Bacterial Type Strains, Phase II (KMG-II): from individual species to whole genera.</title>
        <authorList>
            <person name="Goeker M."/>
        </authorList>
    </citation>
    <scope>NUCLEOTIDE SEQUENCE [LARGE SCALE GENOMIC DNA]</scope>
    <source>
        <strain evidence="6 7">DSM 13151</strain>
    </source>
</reference>
<evidence type="ECO:0000256" key="5">
    <source>
        <dbReference type="SAM" id="MobiDB-lite"/>
    </source>
</evidence>
<dbReference type="PANTHER" id="PTHR30061:SF50">
    <property type="entry name" value="MALTOSE_MALTODEXTRIN-BINDING PERIPLASMIC PROTEIN"/>
    <property type="match status" value="1"/>
</dbReference>
<evidence type="ECO:0000256" key="4">
    <source>
        <dbReference type="ARBA" id="ARBA00022729"/>
    </source>
</evidence>
<dbReference type="GO" id="GO:0015144">
    <property type="term" value="F:carbohydrate transmembrane transporter activity"/>
    <property type="evidence" value="ECO:0007669"/>
    <property type="project" value="InterPro"/>
</dbReference>
<evidence type="ECO:0000256" key="3">
    <source>
        <dbReference type="ARBA" id="ARBA00022597"/>
    </source>
</evidence>
<dbReference type="GO" id="GO:0042956">
    <property type="term" value="P:maltodextrin transmembrane transport"/>
    <property type="evidence" value="ECO:0007669"/>
    <property type="project" value="TreeGrafter"/>
</dbReference>
<gene>
    <name evidence="6" type="ORF">ATJ93_2031</name>
</gene>